<reference evidence="2" key="2">
    <citation type="submission" date="2023-03" db="EMBL/GenBank/DDBJ databases">
        <authorList>
            <person name="Zhang Z."/>
        </authorList>
    </citation>
    <scope>NUCLEOTIDE SEQUENCE</scope>
    <source>
        <strain evidence="2">DSA</strain>
    </source>
</reference>
<comment type="caution">
    <text evidence="2">The sequence shown here is derived from an EMBL/GenBank/DDBJ whole genome shotgun (WGS) entry which is preliminary data.</text>
</comment>
<keyword evidence="3" id="KW-1185">Reference proteome</keyword>
<name>A0AAW7ZIW9_9FIRM</name>
<dbReference type="AlphaFoldDB" id="A0AAW7ZIW9"/>
<reference evidence="2" key="1">
    <citation type="journal article" date="2023" name="J. Hazard. Mater.">
        <title>Anaerobic biodegradation of pyrene and benzo[a]pyrene by a new sulfate-reducing Desulforamulus aquiferis strain DSA.</title>
        <authorList>
            <person name="Zhang Z."/>
            <person name="Sun J."/>
            <person name="Gong X."/>
            <person name="Wang C."/>
            <person name="Wang H."/>
        </authorList>
    </citation>
    <scope>NUCLEOTIDE SEQUENCE</scope>
    <source>
        <strain evidence="2">DSA</strain>
    </source>
</reference>
<gene>
    <name evidence="2" type="ORF">P6N53_17435</name>
</gene>
<evidence type="ECO:0000313" key="3">
    <source>
        <dbReference type="Proteomes" id="UP001172911"/>
    </source>
</evidence>
<keyword evidence="1" id="KW-0472">Membrane</keyword>
<organism evidence="2 3">
    <name type="scientific">Desulforamulus aquiferis</name>
    <dbReference type="NCBI Taxonomy" id="1397668"/>
    <lineage>
        <taxon>Bacteria</taxon>
        <taxon>Bacillati</taxon>
        <taxon>Bacillota</taxon>
        <taxon>Clostridia</taxon>
        <taxon>Eubacteriales</taxon>
        <taxon>Peptococcaceae</taxon>
        <taxon>Desulforamulus</taxon>
    </lineage>
</organism>
<dbReference type="EMBL" id="JARPTC010000030">
    <property type="protein sequence ID" value="MDO7788995.1"/>
    <property type="molecule type" value="Genomic_DNA"/>
</dbReference>
<accession>A0AAW7ZIW9</accession>
<protein>
    <submittedName>
        <fullName evidence="2">Uncharacterized protein</fullName>
    </submittedName>
</protein>
<evidence type="ECO:0000256" key="1">
    <source>
        <dbReference type="SAM" id="Phobius"/>
    </source>
</evidence>
<feature type="transmembrane region" description="Helical" evidence="1">
    <location>
        <begin position="20"/>
        <end position="37"/>
    </location>
</feature>
<proteinExistence type="predicted"/>
<dbReference type="Proteomes" id="UP001172911">
    <property type="component" value="Unassembled WGS sequence"/>
</dbReference>
<keyword evidence="1" id="KW-1133">Transmembrane helix</keyword>
<sequence>MYNLPWQRIIGKCQKSVIRLAMGHLYVVGVEMLYFYVDPAVLFSINNIFANC</sequence>
<dbReference type="RefSeq" id="WP_304545428.1">
    <property type="nucleotide sequence ID" value="NZ_JARPTC010000030.1"/>
</dbReference>
<keyword evidence="1" id="KW-0812">Transmembrane</keyword>
<evidence type="ECO:0000313" key="2">
    <source>
        <dbReference type="EMBL" id="MDO7788995.1"/>
    </source>
</evidence>